<dbReference type="RefSeq" id="WP_171329391.1">
    <property type="nucleotide sequence ID" value="NZ_WVRA01000002.1"/>
</dbReference>
<comment type="caution">
    <text evidence="1">The sequence shown here is derived from an EMBL/GenBank/DDBJ whole genome shotgun (WGS) entry which is preliminary data.</text>
</comment>
<proteinExistence type="predicted"/>
<evidence type="ECO:0000313" key="2">
    <source>
        <dbReference type="Proteomes" id="UP000597886"/>
    </source>
</evidence>
<name>A0AA90YXL5_9RHOB</name>
<dbReference type="Proteomes" id="UP000597886">
    <property type="component" value="Unassembled WGS sequence"/>
</dbReference>
<dbReference type="EMBL" id="WVRA01000002">
    <property type="protein sequence ID" value="NOE18030.1"/>
    <property type="molecule type" value="Genomic_DNA"/>
</dbReference>
<dbReference type="AlphaFoldDB" id="A0AA90YXL5"/>
<evidence type="ECO:0008006" key="3">
    <source>
        <dbReference type="Google" id="ProtNLM"/>
    </source>
</evidence>
<organism evidence="1 2">
    <name type="scientific">Ruegeria atlantica</name>
    <dbReference type="NCBI Taxonomy" id="81569"/>
    <lineage>
        <taxon>Bacteria</taxon>
        <taxon>Pseudomonadati</taxon>
        <taxon>Pseudomonadota</taxon>
        <taxon>Alphaproteobacteria</taxon>
        <taxon>Rhodobacterales</taxon>
        <taxon>Roseobacteraceae</taxon>
        <taxon>Ruegeria</taxon>
    </lineage>
</organism>
<reference evidence="1" key="1">
    <citation type="submission" date="2019-12" db="EMBL/GenBank/DDBJ databases">
        <title>Ruegeria JWLKs population differentiation of coral mucus and skeleton niches.</title>
        <authorList>
            <person name="Luo D."/>
        </authorList>
    </citation>
    <scope>NUCLEOTIDE SEQUENCE</scope>
    <source>
        <strain evidence="1">HKCCD6181</strain>
    </source>
</reference>
<gene>
    <name evidence="1" type="ORF">GS634_07815</name>
</gene>
<sequence length="148" mass="16818">MSGNTRADNVAQPDYVEAPMDLPQSQVDTWCTVTRGLPRGHFEPHHEPLLRRYCQLVHMMNELTNWENEVMVEHGIDGMFYVTDSGQHKNRPQVDRAATVTTELIKLATKLQILPSYSQATATRRAEAAQDRALDSDGEGLLYDNKRH</sequence>
<evidence type="ECO:0000313" key="1">
    <source>
        <dbReference type="EMBL" id="NOE18030.1"/>
    </source>
</evidence>
<protein>
    <recommendedName>
        <fullName evidence="3">Phage terminase, small subunit, P27 family</fullName>
    </recommendedName>
</protein>
<accession>A0AA90YXL5</accession>